<reference evidence="1 2" key="1">
    <citation type="submission" date="2018-09" db="EMBL/GenBank/DDBJ databases">
        <title>Genomic Encyclopedia of Type Strains, Phase III (KMG-III): the genomes of soil and plant-associated and newly described type strains.</title>
        <authorList>
            <person name="Whitman W."/>
        </authorList>
    </citation>
    <scope>NUCLEOTIDE SEQUENCE [LARGE SCALE GENOMIC DNA]</scope>
    <source>
        <strain evidence="1 2">CECT 7938</strain>
    </source>
</reference>
<evidence type="ECO:0008006" key="3">
    <source>
        <dbReference type="Google" id="ProtNLM"/>
    </source>
</evidence>
<keyword evidence="2" id="KW-1185">Reference proteome</keyword>
<proteinExistence type="predicted"/>
<protein>
    <recommendedName>
        <fullName evidence="3">DUF1579 domain-containing protein</fullName>
    </recommendedName>
</protein>
<evidence type="ECO:0000313" key="2">
    <source>
        <dbReference type="Proteomes" id="UP000286246"/>
    </source>
</evidence>
<gene>
    <name evidence="1" type="ORF">DFQ12_2298</name>
</gene>
<comment type="caution">
    <text evidence="1">The sequence shown here is derived from an EMBL/GenBank/DDBJ whole genome shotgun (WGS) entry which is preliminary data.</text>
</comment>
<accession>A0A420BL50</accession>
<organism evidence="1 2">
    <name type="scientific">Sphingobacterium detergens</name>
    <dbReference type="NCBI Taxonomy" id="1145106"/>
    <lineage>
        <taxon>Bacteria</taxon>
        <taxon>Pseudomonadati</taxon>
        <taxon>Bacteroidota</taxon>
        <taxon>Sphingobacteriia</taxon>
        <taxon>Sphingobacteriales</taxon>
        <taxon>Sphingobacteriaceae</taxon>
        <taxon>Sphingobacterium</taxon>
    </lineage>
</organism>
<dbReference type="EMBL" id="RAPY01000001">
    <property type="protein sequence ID" value="RKE57410.1"/>
    <property type="molecule type" value="Genomic_DNA"/>
</dbReference>
<dbReference type="Proteomes" id="UP000286246">
    <property type="component" value="Unassembled WGS sequence"/>
</dbReference>
<name>A0A420BL50_SPHD1</name>
<evidence type="ECO:0000313" key="1">
    <source>
        <dbReference type="EMBL" id="RKE57410.1"/>
    </source>
</evidence>
<sequence>MTMNKIKDSNYHKFIGKWRTSGEVRVGAKKLPLVGVDSYEFILNDNCILHKADVHIGGEHSETFEMITMLPGDKVKMQYANSRGESGLMTGNLINNMFTIEGDGIKFNGQMNNDYSVLVGHWYLLSENGDWEQFITLKLEKY</sequence>
<dbReference type="AlphaFoldDB" id="A0A420BL50"/>